<dbReference type="InterPro" id="IPR023865">
    <property type="entry name" value="Aliphatic_acid_kinase_CS"/>
</dbReference>
<evidence type="ECO:0000313" key="6">
    <source>
        <dbReference type="EMBL" id="EDT02809.1"/>
    </source>
</evidence>
<comment type="caution">
    <text evidence="6">The sequence shown here is derived from an EMBL/GenBank/DDBJ whole genome shotgun (WGS) entry which is preliminary data.</text>
</comment>
<dbReference type="PATRIC" id="fig|396596.7.peg.3912"/>
<dbReference type="InterPro" id="IPR043129">
    <property type="entry name" value="ATPase_NBD"/>
</dbReference>
<dbReference type="Gene3D" id="3.30.420.40">
    <property type="match status" value="1"/>
</dbReference>
<evidence type="ECO:0000256" key="3">
    <source>
        <dbReference type="ARBA" id="ARBA00022741"/>
    </source>
</evidence>
<evidence type="ECO:0000256" key="5">
    <source>
        <dbReference type="ARBA" id="ARBA00022840"/>
    </source>
</evidence>
<organism evidence="6 7">
    <name type="scientific">Burkholderia ambifaria IOP40-10</name>
    <dbReference type="NCBI Taxonomy" id="396596"/>
    <lineage>
        <taxon>Bacteria</taxon>
        <taxon>Pseudomonadati</taxon>
        <taxon>Pseudomonadota</taxon>
        <taxon>Betaproteobacteria</taxon>
        <taxon>Burkholderiales</taxon>
        <taxon>Burkholderiaceae</taxon>
        <taxon>Burkholderia</taxon>
        <taxon>Burkholderia cepacia complex</taxon>
    </lineage>
</organism>
<dbReference type="GO" id="GO:0005524">
    <property type="term" value="F:ATP binding"/>
    <property type="evidence" value="ECO:0007669"/>
    <property type="project" value="UniProtKB-KW"/>
</dbReference>
<comment type="similarity">
    <text evidence="1">Belongs to the acetokinase family.</text>
</comment>
<evidence type="ECO:0000256" key="4">
    <source>
        <dbReference type="ARBA" id="ARBA00022777"/>
    </source>
</evidence>
<proteinExistence type="inferred from homology"/>
<protein>
    <submittedName>
        <fullName evidence="6">Acetate kinase</fullName>
    </submittedName>
</protein>
<keyword evidence="3" id="KW-0547">Nucleotide-binding</keyword>
<keyword evidence="4 6" id="KW-0418">Kinase</keyword>
<dbReference type="GO" id="GO:0016774">
    <property type="term" value="F:phosphotransferase activity, carboxyl group as acceptor"/>
    <property type="evidence" value="ECO:0007669"/>
    <property type="project" value="InterPro"/>
</dbReference>
<sequence>MRTLALLVVNAGSSSVKFAVFAYPPHGEPARQPLHDGEAVASGNGASIRFDAEPHGSLPLVAGDPYRAVLARIATWIRVQLPHITLGAIAHRVVHGGAWYVDPVVVEPTNEAWVAARAAVRVLRGNRDG</sequence>
<evidence type="ECO:0000256" key="1">
    <source>
        <dbReference type="ARBA" id="ARBA00008748"/>
    </source>
</evidence>
<dbReference type="Pfam" id="PF00871">
    <property type="entry name" value="Acetate_kinase"/>
    <property type="match status" value="1"/>
</dbReference>
<reference evidence="6 7" key="1">
    <citation type="submission" date="2008-03" db="EMBL/GenBank/DDBJ databases">
        <title>Sequencing of the draft genome and assembly of Burkholderia ambifaria IOP40-10.</title>
        <authorList>
            <consortium name="US DOE Joint Genome Institute (JGI-PGF)"/>
            <person name="Copeland A."/>
            <person name="Lucas S."/>
            <person name="Lapidus A."/>
            <person name="Glavina del Rio T."/>
            <person name="Dalin E."/>
            <person name="Tice H."/>
            <person name="Bruce D."/>
            <person name="Goodwin L."/>
            <person name="Pitluck S."/>
            <person name="Larimer F."/>
            <person name="Land M.L."/>
            <person name="Hauser L."/>
            <person name="Tiedje J."/>
            <person name="Richardson P."/>
        </authorList>
    </citation>
    <scope>NUCLEOTIDE SEQUENCE [LARGE SCALE GENOMIC DNA]</scope>
    <source>
        <strain evidence="6 7">IOP40-10</strain>
    </source>
</reference>
<keyword evidence="5" id="KW-0067">ATP-binding</keyword>
<dbReference type="GO" id="GO:0016301">
    <property type="term" value="F:kinase activity"/>
    <property type="evidence" value="ECO:0007669"/>
    <property type="project" value="UniProtKB-KW"/>
</dbReference>
<dbReference type="SUPFAM" id="SSF53067">
    <property type="entry name" value="Actin-like ATPase domain"/>
    <property type="match status" value="1"/>
</dbReference>
<dbReference type="EMBL" id="ABLC01000098">
    <property type="protein sequence ID" value="EDT02809.1"/>
    <property type="molecule type" value="Genomic_DNA"/>
</dbReference>
<evidence type="ECO:0000313" key="7">
    <source>
        <dbReference type="Proteomes" id="UP000005463"/>
    </source>
</evidence>
<gene>
    <name evidence="6" type="ORF">BamIOP4010DRAFT_3680</name>
</gene>
<dbReference type="AlphaFoldDB" id="B1FI20"/>
<keyword evidence="2" id="KW-0808">Transferase</keyword>
<accession>B1FI20</accession>
<evidence type="ECO:0000256" key="2">
    <source>
        <dbReference type="ARBA" id="ARBA00022679"/>
    </source>
</evidence>
<dbReference type="Proteomes" id="UP000005463">
    <property type="component" value="Unassembled WGS sequence"/>
</dbReference>
<dbReference type="PROSITE" id="PS01075">
    <property type="entry name" value="ACETATE_KINASE_1"/>
    <property type="match status" value="1"/>
</dbReference>
<name>B1FI20_9BURK</name>
<dbReference type="InterPro" id="IPR000890">
    <property type="entry name" value="Aliphatic_acid_kin_short-chain"/>
</dbReference>